<feature type="compositionally biased region" description="Basic and acidic residues" evidence="4">
    <location>
        <begin position="1116"/>
        <end position="1142"/>
    </location>
</feature>
<accession>A0A9W9CXF1</accession>
<feature type="region of interest" description="Disordered" evidence="4">
    <location>
        <begin position="716"/>
        <end position="855"/>
    </location>
</feature>
<keyword evidence="6" id="KW-1185">Reference proteome</keyword>
<evidence type="ECO:0000313" key="5">
    <source>
        <dbReference type="EMBL" id="KAJ4391086.1"/>
    </source>
</evidence>
<dbReference type="PANTHER" id="PTHR23083:SF464">
    <property type="entry name" value="TETRATRICOPEPTIDE REPEAT DOMAIN 7, ISOFORM A"/>
    <property type="match status" value="1"/>
</dbReference>
<dbReference type="Proteomes" id="UP001140453">
    <property type="component" value="Unassembled WGS sequence"/>
</dbReference>
<gene>
    <name evidence="5" type="ORF">N0V93_004700</name>
</gene>
<feature type="compositionally biased region" description="Basic and acidic residues" evidence="4">
    <location>
        <begin position="803"/>
        <end position="826"/>
    </location>
</feature>
<feature type="compositionally biased region" description="Polar residues" evidence="4">
    <location>
        <begin position="727"/>
        <end position="736"/>
    </location>
</feature>
<name>A0A9W9CXF1_9PEZI</name>
<evidence type="ECO:0000256" key="1">
    <source>
        <dbReference type="ARBA" id="ARBA00002550"/>
    </source>
</evidence>
<reference evidence="5" key="1">
    <citation type="submission" date="2022-10" db="EMBL/GenBank/DDBJ databases">
        <title>Tapping the CABI collections for fungal endophytes: first genome assemblies for Collariella, Neodidymelliopsis, Ascochyta clinopodiicola, Didymella pomorum, Didymosphaeria variabile, Neocosmospora piperis and Neocucurbitaria cava.</title>
        <authorList>
            <person name="Hill R."/>
        </authorList>
    </citation>
    <scope>NUCLEOTIDE SEQUENCE</scope>
    <source>
        <strain evidence="5">IMI 355082</strain>
    </source>
</reference>
<sequence length="1226" mass="135486">MAPTPNPTKARGYLDQLDNARCEGEWDAVPELIRKVRKHAPNRACLALAAEVEHGIVKATKSQRPTTERPNTAESDTGNIAASEIEVAAQMPKLLSLIEQENTYAEDRFQARVAVGWLHWVAGEYNLAFTRLPLGLEEGQVDSTENISEWTRVCMLKSAYLRANCMARNEKELEALSIFEAAIPPLSFTWNSQSSKKELRYWSELFLTEYCMLYNGCRDRGQVTLEDQNSLACFRSWARWWNSSTGTPLAGGFGFKGSVPRRRIWFEYFESLSAILQQDLPYPTAYMGVPTHNSPRSQLWSELRLAETSFENLLLSETTFPKADEDREEVELFVEILMQNWAILTGRGWKDQDLGQGGKAAVSASALDLLYRASTKTFHSTAILRSLFKVHLAVAEFDLAFKAFDSYLDIVKKGKARVEKTGHQETSLDDDATALETICLCISALTRFGGRDAAEKANHLAVELEHWLEKIEIPHINGGMQPVQEEAGRSLATGNHVPAKILALAWQSIGLAHARWARMTFESSTRTEVQKRAIRSLRTSLSSDFGGTADVRGVFALGLLLAEQRELTTAIELVKTALLTKHTGDEILVLRNGPFWRERSLIPLWHLLSLLLSARQEYVLAARTCECAFEQFRDPAVLFGRQQLYKSDHLNNAERDYEASQGLVDEMDDYEKENIIEVKMTQLAIVEIMEGPRIAVNASLELLTLFSRLFGTAEKKQTLEPPKNANPPRTSGTFRSIRSGIFGNRNSRADSNATTRPPGEKMETIPDSENRPQTGTTIARAPTIQVTQENGSPRSSRPRRKSTANDRRSESAKRHSTRKRESEPGRPRASSSGPSPHVPSIVDGEPFYTPMGEGQGLQASDIFAHAKQANPLSRPSSAVAGTGASRSVSQASGLTSGPRGTDITGLGLETMGPIGAVLPVIQFDKEHEKRHKGAILMKIWLMIAGFYRKAGMFEDSKGAVAEAQKIVQTMEADLGKESGDGDKKTTHSTSLRDPGWAGKKSIEELWADVWCEMGYLSVAKGNIDSARLGFEAALTHYPDHPSAIVGLSNILLDLYAEKIVPPKAFPGLDLVGGSEAMPGTEQSTADIIARPPLKSVSPPKSLPSEPLGLGAFKTAKRETALKPTPDPKSRTSAAHHDSHLEPPYKAASMPLVDRLASRDRAYGLLSNLTKLGTGWNYSDAWFALGRAHEESGQADKAKEVLWWCVELEEGMGVREWDCVNTGRYVL</sequence>
<comment type="function">
    <text evidence="1">Involved in endocytosis.</text>
</comment>
<feature type="region of interest" description="Disordered" evidence="4">
    <location>
        <begin position="1116"/>
        <end position="1143"/>
    </location>
</feature>
<feature type="compositionally biased region" description="Polar residues" evidence="4">
    <location>
        <begin position="744"/>
        <end position="755"/>
    </location>
</feature>
<evidence type="ECO:0000256" key="2">
    <source>
        <dbReference type="ARBA" id="ARBA00038251"/>
    </source>
</evidence>
<feature type="region of interest" description="Disordered" evidence="4">
    <location>
        <begin position="972"/>
        <end position="994"/>
    </location>
</feature>
<dbReference type="InterPro" id="IPR019734">
    <property type="entry name" value="TPR_rpt"/>
</dbReference>
<comment type="caution">
    <text evidence="5">The sequence shown here is derived from an EMBL/GenBank/DDBJ whole genome shotgun (WGS) entry which is preliminary data.</text>
</comment>
<dbReference type="OrthoDB" id="29013at2759"/>
<feature type="region of interest" description="Disordered" evidence="4">
    <location>
        <begin position="869"/>
        <end position="899"/>
    </location>
</feature>
<evidence type="ECO:0000256" key="3">
    <source>
        <dbReference type="PROSITE-ProRule" id="PRU00339"/>
    </source>
</evidence>
<dbReference type="PANTHER" id="PTHR23083">
    <property type="entry name" value="TETRATRICOPEPTIDE REPEAT PROTEIN, TPR"/>
    <property type="match status" value="1"/>
</dbReference>
<dbReference type="SMART" id="SM00028">
    <property type="entry name" value="TPR"/>
    <property type="match status" value="4"/>
</dbReference>
<dbReference type="Gene3D" id="1.25.40.10">
    <property type="entry name" value="Tetratricopeptide repeat domain"/>
    <property type="match status" value="1"/>
</dbReference>
<dbReference type="EMBL" id="JAPEVB010000003">
    <property type="protein sequence ID" value="KAJ4391086.1"/>
    <property type="molecule type" value="Genomic_DNA"/>
</dbReference>
<dbReference type="AlphaFoldDB" id="A0A9W9CXF1"/>
<dbReference type="InterPro" id="IPR011990">
    <property type="entry name" value="TPR-like_helical_dom_sf"/>
</dbReference>
<evidence type="ECO:0000313" key="6">
    <source>
        <dbReference type="Proteomes" id="UP001140453"/>
    </source>
</evidence>
<organism evidence="5 6">
    <name type="scientific">Gnomoniopsis smithogilvyi</name>
    <dbReference type="NCBI Taxonomy" id="1191159"/>
    <lineage>
        <taxon>Eukaryota</taxon>
        <taxon>Fungi</taxon>
        <taxon>Dikarya</taxon>
        <taxon>Ascomycota</taxon>
        <taxon>Pezizomycotina</taxon>
        <taxon>Sordariomycetes</taxon>
        <taxon>Sordariomycetidae</taxon>
        <taxon>Diaporthales</taxon>
        <taxon>Gnomoniaceae</taxon>
        <taxon>Gnomoniopsis</taxon>
    </lineage>
</organism>
<keyword evidence="3" id="KW-0802">TPR repeat</keyword>
<dbReference type="InterPro" id="IPR051722">
    <property type="entry name" value="Endocytosis_PI4K-reg_protein"/>
</dbReference>
<feature type="compositionally biased region" description="Basic and acidic residues" evidence="4">
    <location>
        <begin position="973"/>
        <end position="985"/>
    </location>
</feature>
<dbReference type="PROSITE" id="PS50005">
    <property type="entry name" value="TPR"/>
    <property type="match status" value="1"/>
</dbReference>
<feature type="compositionally biased region" description="Polar residues" evidence="4">
    <location>
        <begin position="884"/>
        <end position="895"/>
    </location>
</feature>
<comment type="similarity">
    <text evidence="2">Belongs to the YPP1 family.</text>
</comment>
<evidence type="ECO:0008006" key="7">
    <source>
        <dbReference type="Google" id="ProtNLM"/>
    </source>
</evidence>
<proteinExistence type="inferred from homology"/>
<evidence type="ECO:0000256" key="4">
    <source>
        <dbReference type="SAM" id="MobiDB-lite"/>
    </source>
</evidence>
<dbReference type="SUPFAM" id="SSF48452">
    <property type="entry name" value="TPR-like"/>
    <property type="match status" value="1"/>
</dbReference>
<feature type="compositionally biased region" description="Basic and acidic residues" evidence="4">
    <location>
        <begin position="758"/>
        <end position="770"/>
    </location>
</feature>
<protein>
    <recommendedName>
        <fullName evidence="7">Filamentation protein</fullName>
    </recommendedName>
</protein>
<feature type="repeat" description="TPR" evidence="3">
    <location>
        <begin position="1007"/>
        <end position="1040"/>
    </location>
</feature>